<dbReference type="EMBL" id="CP002839">
    <property type="protein sequence ID" value="AEH35580.1"/>
    <property type="molecule type" value="Genomic_DNA"/>
</dbReference>
<accession>F8D8F7</accession>
<evidence type="ECO:0000259" key="2">
    <source>
        <dbReference type="SMART" id="SM00933"/>
    </source>
</evidence>
<proteinExistence type="predicted"/>
<dbReference type="Pfam" id="PF09376">
    <property type="entry name" value="NurA"/>
    <property type="match status" value="1"/>
</dbReference>
<dbReference type="STRING" id="797210.Halxa_0944"/>
<feature type="domain" description="NurA" evidence="2">
    <location>
        <begin position="68"/>
        <end position="383"/>
    </location>
</feature>
<protein>
    <submittedName>
        <fullName evidence="3">NurA domain-containing protein</fullName>
    </submittedName>
</protein>
<dbReference type="GeneID" id="10795917"/>
<feature type="compositionally biased region" description="Acidic residues" evidence="1">
    <location>
        <begin position="424"/>
        <end position="442"/>
    </location>
</feature>
<dbReference type="SMART" id="SM00933">
    <property type="entry name" value="NurA"/>
    <property type="match status" value="1"/>
</dbReference>
<dbReference type="KEGG" id="hxa:Halxa_0944"/>
<evidence type="ECO:0000313" key="3">
    <source>
        <dbReference type="EMBL" id="AEH35580.1"/>
    </source>
</evidence>
<dbReference type="Proteomes" id="UP000006794">
    <property type="component" value="Chromosome"/>
</dbReference>
<reference evidence="3 4" key="1">
    <citation type="journal article" date="2012" name="Stand. Genomic Sci.">
        <title>Complete genome sequence of Halopiger xanaduensis type strain (SH-6(T)).</title>
        <authorList>
            <person name="Anderson I."/>
            <person name="Tindall B.J."/>
            <person name="Rohde M."/>
            <person name="Lucas S."/>
            <person name="Han J."/>
            <person name="Lapidus A."/>
            <person name="Cheng J.F."/>
            <person name="Goodwin L."/>
            <person name="Pitluck S."/>
            <person name="Peters L."/>
            <person name="Pati A."/>
            <person name="Mikhailova N."/>
            <person name="Pagani I."/>
            <person name="Teshima H."/>
            <person name="Han C."/>
            <person name="Tapia R."/>
            <person name="Land M."/>
            <person name="Woyke T."/>
            <person name="Klenk H.P."/>
            <person name="Kyrpides N."/>
            <person name="Ivanova N."/>
        </authorList>
    </citation>
    <scope>NUCLEOTIDE SEQUENCE [LARGE SCALE GENOMIC DNA]</scope>
    <source>
        <strain evidence="4">DSM 18323 / JCM 14033 / SH-6</strain>
    </source>
</reference>
<dbReference type="eggNOG" id="arCOG00287">
    <property type="taxonomic scope" value="Archaea"/>
</dbReference>
<organism evidence="3 4">
    <name type="scientific">Halopiger xanaduensis (strain DSM 18323 / JCM 14033 / SH-6)</name>
    <dbReference type="NCBI Taxonomy" id="797210"/>
    <lineage>
        <taxon>Archaea</taxon>
        <taxon>Methanobacteriati</taxon>
        <taxon>Methanobacteriota</taxon>
        <taxon>Stenosarchaea group</taxon>
        <taxon>Halobacteria</taxon>
        <taxon>Halobacteriales</taxon>
        <taxon>Natrialbaceae</taxon>
        <taxon>Halopiger</taxon>
    </lineage>
</organism>
<name>F8D8F7_HALXS</name>
<gene>
    <name evidence="3" type="ordered locus">Halxa_0944</name>
</gene>
<dbReference type="HOGENOM" id="CLU_603583_0_0_2"/>
<dbReference type="InterPro" id="IPR018977">
    <property type="entry name" value="NurA_domain"/>
</dbReference>
<dbReference type="RefSeq" id="WP_013878480.1">
    <property type="nucleotide sequence ID" value="NC_015666.1"/>
</dbReference>
<feature type="region of interest" description="Disordered" evidence="1">
    <location>
        <begin position="404"/>
        <end position="453"/>
    </location>
</feature>
<evidence type="ECO:0000256" key="1">
    <source>
        <dbReference type="SAM" id="MobiDB-lite"/>
    </source>
</evidence>
<dbReference type="AlphaFoldDB" id="F8D8F7"/>
<sequence length="453" mass="49955">MVSPDGMAALERGFRYVDENTDGDDDVPDARDLFRRYMGGPGGEIDALETPRVYRESAADLAEASLYDCWYGIDASTLPPKKFRNGMIASAAVATAGALGRCDVSVEDAETLVLAISADLDGEESPVHLMEGEVSLRLVAVDEAPARSELDKWVGSAARVPAECWHSRRLAERIDGPMFIDGSLYPRSVLPFVNLIRTRYGEDGKVDFEDIEEMGVAASAIQTRVEAIDTLTSRGYPTLGFTKTLLSDDVVKALTSKAAAADESISLPWDDDSQFLSALLSDDEPDHLTFTSWLVRSRQRVYGNDLEPLGAYRIPDGHEARDFRRAFFFVRLPDDIVIRVEAPLMLVDTEEGRVRIQQLALARIAEANDVPFSVKRADDRARIPHEARSHLVGLLRGTEEVGDYNRDRRWGHGTGPSLAREPDMDIPGDDSAESDEQGDESSTDQLADDIHPR</sequence>
<dbReference type="OrthoDB" id="190207at2157"/>
<keyword evidence="4" id="KW-1185">Reference proteome</keyword>
<evidence type="ECO:0000313" key="4">
    <source>
        <dbReference type="Proteomes" id="UP000006794"/>
    </source>
</evidence>